<evidence type="ECO:0000256" key="1">
    <source>
        <dbReference type="SAM" id="MobiDB-lite"/>
    </source>
</evidence>
<gene>
    <name evidence="2" type="ORF">B5V51_1935</name>
</gene>
<feature type="region of interest" description="Disordered" evidence="1">
    <location>
        <begin position="153"/>
        <end position="178"/>
    </location>
</feature>
<name>A0A2A4KA96_HELVI</name>
<feature type="compositionally biased region" description="Basic and acidic residues" evidence="1">
    <location>
        <begin position="168"/>
        <end position="178"/>
    </location>
</feature>
<reference evidence="2" key="1">
    <citation type="submission" date="2017-09" db="EMBL/GenBank/DDBJ databases">
        <title>Contemporary evolution of a Lepidopteran species, Heliothis virescens, in response to modern agricultural practices.</title>
        <authorList>
            <person name="Fritz M.L."/>
            <person name="Deyonke A.M."/>
            <person name="Papanicolaou A."/>
            <person name="Micinski S."/>
            <person name="Westbrook J."/>
            <person name="Gould F."/>
        </authorList>
    </citation>
    <scope>NUCLEOTIDE SEQUENCE [LARGE SCALE GENOMIC DNA]</scope>
    <source>
        <strain evidence="2">HvINT-</strain>
        <tissue evidence="2">Whole body</tissue>
    </source>
</reference>
<dbReference type="AlphaFoldDB" id="A0A2A4KA96"/>
<organism evidence="2">
    <name type="scientific">Heliothis virescens</name>
    <name type="common">Tobacco budworm moth</name>
    <dbReference type="NCBI Taxonomy" id="7102"/>
    <lineage>
        <taxon>Eukaryota</taxon>
        <taxon>Metazoa</taxon>
        <taxon>Ecdysozoa</taxon>
        <taxon>Arthropoda</taxon>
        <taxon>Hexapoda</taxon>
        <taxon>Insecta</taxon>
        <taxon>Pterygota</taxon>
        <taxon>Neoptera</taxon>
        <taxon>Endopterygota</taxon>
        <taxon>Lepidoptera</taxon>
        <taxon>Glossata</taxon>
        <taxon>Ditrysia</taxon>
        <taxon>Noctuoidea</taxon>
        <taxon>Noctuidae</taxon>
        <taxon>Heliothinae</taxon>
        <taxon>Heliothis</taxon>
    </lineage>
</organism>
<evidence type="ECO:0000313" key="2">
    <source>
        <dbReference type="EMBL" id="PCG80818.1"/>
    </source>
</evidence>
<protein>
    <submittedName>
        <fullName evidence="2">Uncharacterized protein</fullName>
    </submittedName>
</protein>
<sequence length="198" mass="22251">MNYSQIKKLDEESLERLQEGTGPVDECICSLLSPPDSERKSLGASIKKAFASFNPGKKRKTFGGRRDVDIPIVFAKGEQGVYSTKEVVKRKSACGRCGCDKENIVLKHSYANIRITSPDVSSICPCPTDCLPDKHKLLNNIKVTIERVTIDPDSENSETSLTNHRQRTIREPEMTDKRSLSSLINAQYEKDEDNLFDR</sequence>
<dbReference type="EMBL" id="NWSH01000015">
    <property type="protein sequence ID" value="PCG80818.1"/>
    <property type="molecule type" value="Genomic_DNA"/>
</dbReference>
<proteinExistence type="predicted"/>
<accession>A0A2A4KA96</accession>
<comment type="caution">
    <text evidence="2">The sequence shown here is derived from an EMBL/GenBank/DDBJ whole genome shotgun (WGS) entry which is preliminary data.</text>
</comment>